<evidence type="ECO:0000256" key="10">
    <source>
        <dbReference type="ARBA" id="ARBA00022977"/>
    </source>
</evidence>
<dbReference type="GO" id="GO:0005524">
    <property type="term" value="F:ATP binding"/>
    <property type="evidence" value="ECO:0007669"/>
    <property type="project" value="UniProtKB-UniRule"/>
</dbReference>
<comment type="catalytic activity">
    <reaction evidence="1 11">
        <text>5-(2-hydroxyethyl)-4-methylthiazole + ATP = 4-methyl-5-(2-phosphooxyethyl)-thiazole + ADP + H(+)</text>
        <dbReference type="Rhea" id="RHEA:24212"/>
        <dbReference type="ChEBI" id="CHEBI:15378"/>
        <dbReference type="ChEBI" id="CHEBI:17957"/>
        <dbReference type="ChEBI" id="CHEBI:30616"/>
        <dbReference type="ChEBI" id="CHEBI:58296"/>
        <dbReference type="ChEBI" id="CHEBI:456216"/>
        <dbReference type="EC" id="2.7.1.50"/>
    </reaction>
</comment>
<evidence type="ECO:0000256" key="9">
    <source>
        <dbReference type="ARBA" id="ARBA00022842"/>
    </source>
</evidence>
<feature type="binding site" evidence="11">
    <location>
        <position position="164"/>
    </location>
    <ligand>
        <name>ATP</name>
        <dbReference type="ChEBI" id="CHEBI:30616"/>
    </ligand>
</feature>
<dbReference type="RefSeq" id="WP_036833713.1">
    <property type="nucleotide sequence ID" value="NZ_AVPG01000008.1"/>
</dbReference>
<dbReference type="CDD" id="cd01170">
    <property type="entry name" value="THZ_kinase"/>
    <property type="match status" value="1"/>
</dbReference>
<evidence type="ECO:0000256" key="6">
    <source>
        <dbReference type="ARBA" id="ARBA00022741"/>
    </source>
</evidence>
<dbReference type="Pfam" id="PF02110">
    <property type="entry name" value="HK"/>
    <property type="match status" value="1"/>
</dbReference>
<keyword evidence="10 11" id="KW-0784">Thiamine biosynthesis</keyword>
<name>A0A0A5G7Y4_9BACI</name>
<evidence type="ECO:0000256" key="4">
    <source>
        <dbReference type="ARBA" id="ARBA00022679"/>
    </source>
</evidence>
<evidence type="ECO:0000256" key="1">
    <source>
        <dbReference type="ARBA" id="ARBA00001771"/>
    </source>
</evidence>
<evidence type="ECO:0000256" key="11">
    <source>
        <dbReference type="HAMAP-Rule" id="MF_00228"/>
    </source>
</evidence>
<dbReference type="eggNOG" id="COG2145">
    <property type="taxonomic scope" value="Bacteria"/>
</dbReference>
<evidence type="ECO:0000256" key="8">
    <source>
        <dbReference type="ARBA" id="ARBA00022840"/>
    </source>
</evidence>
<dbReference type="STRING" id="1385512.N784_16400"/>
<keyword evidence="4 11" id="KW-0808">Transferase</keyword>
<dbReference type="InterPro" id="IPR000417">
    <property type="entry name" value="Hyethyz_kinase"/>
</dbReference>
<accession>A0A0A5G7Y4</accession>
<dbReference type="PRINTS" id="PR01099">
    <property type="entry name" value="HYETHTZKNASE"/>
</dbReference>
<comment type="function">
    <text evidence="11">Catalyzes the phosphorylation of the hydroxyl group of 4-methyl-5-beta-hydroxyethylthiazole (THZ).</text>
</comment>
<dbReference type="InterPro" id="IPR029056">
    <property type="entry name" value="Ribokinase-like"/>
</dbReference>
<keyword evidence="8 11" id="KW-0067">ATP-binding</keyword>
<dbReference type="NCBIfam" id="TIGR00694">
    <property type="entry name" value="thiM"/>
    <property type="match status" value="1"/>
</dbReference>
<dbReference type="SUPFAM" id="SSF53613">
    <property type="entry name" value="Ribokinase-like"/>
    <property type="match status" value="1"/>
</dbReference>
<dbReference type="EMBL" id="AVPG01000008">
    <property type="protein sequence ID" value="KGX87215.1"/>
    <property type="molecule type" value="Genomic_DNA"/>
</dbReference>
<keyword evidence="9 11" id="KW-0460">Magnesium</keyword>
<evidence type="ECO:0000256" key="5">
    <source>
        <dbReference type="ARBA" id="ARBA00022723"/>
    </source>
</evidence>
<dbReference type="NCBIfam" id="NF006830">
    <property type="entry name" value="PRK09355.1"/>
    <property type="match status" value="1"/>
</dbReference>
<protein>
    <recommendedName>
        <fullName evidence="11">Hydroxyethylthiazole kinase</fullName>
        <ecNumber evidence="11">2.7.1.50</ecNumber>
    </recommendedName>
    <alternativeName>
        <fullName evidence="11">4-methyl-5-beta-hydroxyethylthiazole kinase</fullName>
        <shortName evidence="11">TH kinase</shortName>
        <shortName evidence="11">Thz kinase</shortName>
    </alternativeName>
</protein>
<feature type="binding site" evidence="11">
    <location>
        <position position="119"/>
    </location>
    <ligand>
        <name>ATP</name>
        <dbReference type="ChEBI" id="CHEBI:30616"/>
    </ligand>
</feature>
<evidence type="ECO:0000256" key="7">
    <source>
        <dbReference type="ARBA" id="ARBA00022777"/>
    </source>
</evidence>
<organism evidence="12 13">
    <name type="scientific">Pontibacillus litoralis JSM 072002</name>
    <dbReference type="NCBI Taxonomy" id="1385512"/>
    <lineage>
        <taxon>Bacteria</taxon>
        <taxon>Bacillati</taxon>
        <taxon>Bacillota</taxon>
        <taxon>Bacilli</taxon>
        <taxon>Bacillales</taxon>
        <taxon>Bacillaceae</taxon>
        <taxon>Pontibacillus</taxon>
    </lineage>
</organism>
<evidence type="ECO:0000256" key="3">
    <source>
        <dbReference type="ARBA" id="ARBA00004868"/>
    </source>
</evidence>
<dbReference type="Proteomes" id="UP000030401">
    <property type="component" value="Unassembled WGS sequence"/>
</dbReference>
<evidence type="ECO:0000313" key="12">
    <source>
        <dbReference type="EMBL" id="KGX87215.1"/>
    </source>
</evidence>
<comment type="caution">
    <text evidence="12">The sequence shown here is derived from an EMBL/GenBank/DDBJ whole genome shotgun (WGS) entry which is preliminary data.</text>
</comment>
<dbReference type="OrthoDB" id="9778146at2"/>
<feature type="binding site" evidence="11">
    <location>
        <position position="191"/>
    </location>
    <ligand>
        <name>substrate</name>
    </ligand>
</feature>
<gene>
    <name evidence="11" type="primary">thiM</name>
    <name evidence="12" type="ORF">N784_16400</name>
</gene>
<dbReference type="Gene3D" id="3.40.1190.20">
    <property type="match status" value="1"/>
</dbReference>
<dbReference type="GO" id="GO:0009228">
    <property type="term" value="P:thiamine biosynthetic process"/>
    <property type="evidence" value="ECO:0007669"/>
    <property type="project" value="UniProtKB-KW"/>
</dbReference>
<evidence type="ECO:0000256" key="2">
    <source>
        <dbReference type="ARBA" id="ARBA00001946"/>
    </source>
</evidence>
<dbReference type="HAMAP" id="MF_00228">
    <property type="entry name" value="Thz_kinase"/>
    <property type="match status" value="1"/>
</dbReference>
<dbReference type="UniPathway" id="UPA00060">
    <property type="reaction ID" value="UER00139"/>
</dbReference>
<dbReference type="AlphaFoldDB" id="A0A0A5G7Y4"/>
<keyword evidence="5 11" id="KW-0479">Metal-binding</keyword>
<comment type="pathway">
    <text evidence="3 11">Cofactor biosynthesis; thiamine diphosphate biosynthesis; 4-methyl-5-(2-phosphoethyl)-thiazole from 5-(2-hydroxyethyl)-4-methylthiazole: step 1/1.</text>
</comment>
<dbReference type="GO" id="GO:0009229">
    <property type="term" value="P:thiamine diphosphate biosynthetic process"/>
    <property type="evidence" value="ECO:0007669"/>
    <property type="project" value="UniProtKB-UniRule"/>
</dbReference>
<proteinExistence type="inferred from homology"/>
<comment type="similarity">
    <text evidence="11">Belongs to the Thz kinase family.</text>
</comment>
<evidence type="ECO:0000313" key="13">
    <source>
        <dbReference type="Proteomes" id="UP000030401"/>
    </source>
</evidence>
<dbReference type="GO" id="GO:0000287">
    <property type="term" value="F:magnesium ion binding"/>
    <property type="evidence" value="ECO:0007669"/>
    <property type="project" value="UniProtKB-UniRule"/>
</dbReference>
<keyword evidence="13" id="KW-1185">Reference proteome</keyword>
<dbReference type="EC" id="2.7.1.50" evidence="11"/>
<keyword evidence="7 11" id="KW-0418">Kinase</keyword>
<sequence length="267" mass="28266">MNVKGELLTTLRKKNPLIHNLTNEVVTNFTANGLYALGASPVMSKAPEEAAEMASIADGVLINIGTLTANEVKAMKAAGKKANELNIPVVLDPVGVAATPYRKQVCMELLKDIHFTAIRGNAGEIATLIDQPWEARGVDSSDDGDVVALAQTATKQLNTLILLTGKMDVIAYKEETIVCHNGSPMLATITGSGCLLGSVLTAFLTLEGEVVDKATAAITTYTIASEQAVDKAEGPGSFHVYFLDALAAVDEQQIHQHARVEQGAKVR</sequence>
<feature type="binding site" evidence="11">
    <location>
        <position position="43"/>
    </location>
    <ligand>
        <name>substrate</name>
    </ligand>
</feature>
<reference evidence="12 13" key="1">
    <citation type="submission" date="2013-08" db="EMBL/GenBank/DDBJ databases">
        <authorList>
            <person name="Huang J."/>
            <person name="Wang G."/>
        </authorList>
    </citation>
    <scope>NUCLEOTIDE SEQUENCE [LARGE SCALE GENOMIC DNA]</scope>
    <source>
        <strain evidence="12 13">JSM 072002</strain>
    </source>
</reference>
<comment type="cofactor">
    <cofactor evidence="2 11">
        <name>Mg(2+)</name>
        <dbReference type="ChEBI" id="CHEBI:18420"/>
    </cofactor>
</comment>
<keyword evidence="6 11" id="KW-0547">Nucleotide-binding</keyword>
<dbReference type="PIRSF" id="PIRSF000513">
    <property type="entry name" value="Thz_kinase"/>
    <property type="match status" value="1"/>
</dbReference>
<dbReference type="GO" id="GO:0004417">
    <property type="term" value="F:hydroxyethylthiazole kinase activity"/>
    <property type="evidence" value="ECO:0007669"/>
    <property type="project" value="UniProtKB-UniRule"/>
</dbReference>